<sequence>MPEETALDATLLDLLACPQDKGPLLLVRDDAGAALLYNPRLRRAYPIENGIPVLLTDEARDVTDAEHTAFTAQHPGE</sequence>
<dbReference type="OrthoDB" id="9812205at2"/>
<organism evidence="2 3">
    <name type="scientific">Nocardia puris</name>
    <dbReference type="NCBI Taxonomy" id="208602"/>
    <lineage>
        <taxon>Bacteria</taxon>
        <taxon>Bacillati</taxon>
        <taxon>Actinomycetota</taxon>
        <taxon>Actinomycetes</taxon>
        <taxon>Mycobacteriales</taxon>
        <taxon>Nocardiaceae</taxon>
        <taxon>Nocardia</taxon>
    </lineage>
</organism>
<dbReference type="Gene3D" id="2.20.25.10">
    <property type="match status" value="1"/>
</dbReference>
<dbReference type="GO" id="GO:0005829">
    <property type="term" value="C:cytosol"/>
    <property type="evidence" value="ECO:0007669"/>
    <property type="project" value="TreeGrafter"/>
</dbReference>
<comment type="similarity">
    <text evidence="1">Belongs to the UPF0434 family.</text>
</comment>
<dbReference type="EMBL" id="QNRE01000007">
    <property type="protein sequence ID" value="RBO89628.1"/>
    <property type="molecule type" value="Genomic_DNA"/>
</dbReference>
<dbReference type="Proteomes" id="UP000252586">
    <property type="component" value="Unassembled WGS sequence"/>
</dbReference>
<dbReference type="RefSeq" id="WP_067506478.1">
    <property type="nucleotide sequence ID" value="NZ_CP107943.1"/>
</dbReference>
<evidence type="ECO:0000313" key="3">
    <source>
        <dbReference type="Proteomes" id="UP000252586"/>
    </source>
</evidence>
<comment type="caution">
    <text evidence="2">The sequence shown here is derived from an EMBL/GenBank/DDBJ whole genome shotgun (WGS) entry which is preliminary data.</text>
</comment>
<evidence type="ECO:0000313" key="2">
    <source>
        <dbReference type="EMBL" id="RBO89628.1"/>
    </source>
</evidence>
<dbReference type="HAMAP" id="MF_01187">
    <property type="entry name" value="UPF0434"/>
    <property type="match status" value="1"/>
</dbReference>
<protein>
    <recommendedName>
        <fullName evidence="1">UPF0434 protein DFR74_107306</fullName>
    </recommendedName>
</protein>
<dbReference type="STRING" id="1210090.GCA_001613185_01850"/>
<dbReference type="Pfam" id="PF03966">
    <property type="entry name" value="Trm112p"/>
    <property type="match status" value="1"/>
</dbReference>
<proteinExistence type="inferred from homology"/>
<keyword evidence="3" id="KW-1185">Reference proteome</keyword>
<evidence type="ECO:0000256" key="1">
    <source>
        <dbReference type="HAMAP-Rule" id="MF_01187"/>
    </source>
</evidence>
<dbReference type="PANTHER" id="PTHR33505">
    <property type="entry name" value="ZGC:162634"/>
    <property type="match status" value="1"/>
</dbReference>
<dbReference type="SUPFAM" id="SSF158997">
    <property type="entry name" value="Trm112p-like"/>
    <property type="match status" value="1"/>
</dbReference>
<dbReference type="InterPro" id="IPR005651">
    <property type="entry name" value="Trm112-like"/>
</dbReference>
<reference evidence="2 3" key="1">
    <citation type="submission" date="2018-06" db="EMBL/GenBank/DDBJ databases">
        <title>Genomic Encyclopedia of Type Strains, Phase IV (KMG-IV): sequencing the most valuable type-strain genomes for metagenomic binning, comparative biology and taxonomic classification.</title>
        <authorList>
            <person name="Goeker M."/>
        </authorList>
    </citation>
    <scope>NUCLEOTIDE SEQUENCE [LARGE SCALE GENOMIC DNA]</scope>
    <source>
        <strain evidence="2 3">DSM 44599</strain>
    </source>
</reference>
<dbReference type="PANTHER" id="PTHR33505:SF4">
    <property type="entry name" value="PROTEIN PREY, MITOCHONDRIAL"/>
    <property type="match status" value="1"/>
</dbReference>
<gene>
    <name evidence="2" type="ORF">DFR74_107306</name>
</gene>
<dbReference type="AlphaFoldDB" id="A0A366DK49"/>
<accession>A0A366DK49</accession>
<name>A0A366DK49_9NOCA</name>